<gene>
    <name evidence="6" type="ORF">HX845_29275</name>
</gene>
<dbReference type="Proteomes" id="UP000517547">
    <property type="component" value="Unassembled WGS sequence"/>
</dbReference>
<dbReference type="SUPFAM" id="SSF53613">
    <property type="entry name" value="Ribokinase-like"/>
    <property type="match status" value="1"/>
</dbReference>
<dbReference type="InterPro" id="IPR011611">
    <property type="entry name" value="PfkB_dom"/>
</dbReference>
<dbReference type="EMBL" id="JACAQE010000010">
    <property type="protein sequence ID" value="NWC17779.1"/>
    <property type="molecule type" value="Genomic_DNA"/>
</dbReference>
<dbReference type="GO" id="GO:0016301">
    <property type="term" value="F:kinase activity"/>
    <property type="evidence" value="ECO:0007669"/>
    <property type="project" value="UniProtKB-KW"/>
</dbReference>
<evidence type="ECO:0000259" key="5">
    <source>
        <dbReference type="Pfam" id="PF00294"/>
    </source>
</evidence>
<evidence type="ECO:0000256" key="3">
    <source>
        <dbReference type="ARBA" id="ARBA00022777"/>
    </source>
</evidence>
<dbReference type="PROSITE" id="PS00584">
    <property type="entry name" value="PFKB_KINASES_2"/>
    <property type="match status" value="1"/>
</dbReference>
<dbReference type="PANTHER" id="PTHR10584:SF167">
    <property type="entry name" value="PFKB DOMAIN PROTEIN"/>
    <property type="match status" value="1"/>
</dbReference>
<comment type="similarity">
    <text evidence="1 4">Belongs to the carbohydrate kinase PfkB family.</text>
</comment>
<dbReference type="InterPro" id="IPR002173">
    <property type="entry name" value="Carboh/pur_kinase_PfkB_CS"/>
</dbReference>
<dbReference type="Gene3D" id="3.40.1190.20">
    <property type="match status" value="1"/>
</dbReference>
<dbReference type="RefSeq" id="WP_083875468.1">
    <property type="nucleotide sequence ID" value="NZ_JACAQE010000010.1"/>
</dbReference>
<keyword evidence="2 4" id="KW-0808">Transferase</keyword>
<dbReference type="PANTHER" id="PTHR10584">
    <property type="entry name" value="SUGAR KINASE"/>
    <property type="match status" value="1"/>
</dbReference>
<evidence type="ECO:0000256" key="4">
    <source>
        <dbReference type="RuleBase" id="RU003704"/>
    </source>
</evidence>
<accession>A0A7Y7Y4Z7</accession>
<protein>
    <submittedName>
        <fullName evidence="6">Carbohydrate kinase family protein</fullName>
    </submittedName>
</protein>
<dbReference type="InterPro" id="IPR029056">
    <property type="entry name" value="Ribokinase-like"/>
</dbReference>
<evidence type="ECO:0000313" key="7">
    <source>
        <dbReference type="Proteomes" id="UP000517547"/>
    </source>
</evidence>
<comment type="caution">
    <text evidence="6">The sequence shown here is derived from an EMBL/GenBank/DDBJ whole genome shotgun (WGS) entry which is preliminary data.</text>
</comment>
<proteinExistence type="inferred from homology"/>
<dbReference type="PRINTS" id="PR00990">
    <property type="entry name" value="RIBOKINASE"/>
</dbReference>
<sequence>MSGDMIRPGPLFAQRSDRSSDLFTLGDPCVDIYFATHQVPVAGEKRLGRMLGCFAGGTESNVACAASRLGLTVSVCGRVGDDVYAAMLLAEFSRFGVSTAQVTRTPGAASASALIMVPPDGEKALVYSPMTVPPAPVADRLGLLEQSRAFYSAPYDLPRFLLQAEAAQGFGTDVIIDIEAAMAPDTETFHTLLGGADVVFMNRDSFSELTGLQPSIEALQGLLHRGPRLLIVTLGVDGAMAVSRTESCWHAGFPQVAVDSTGAGDCFAGAFLACALRGGTLAESMSFACAAACFAVRDFGARSGYPRRADVESRLRSADLQQFPASVR</sequence>
<evidence type="ECO:0000313" key="6">
    <source>
        <dbReference type="EMBL" id="NWC17779.1"/>
    </source>
</evidence>
<keyword evidence="3 4" id="KW-0418">Kinase</keyword>
<reference evidence="6 7" key="1">
    <citation type="submission" date="2020-04" db="EMBL/GenBank/DDBJ databases">
        <title>Molecular characterization of pseudomonads from Agaricus bisporus reveal novel blotch 2 pathogens in Western Europe.</title>
        <authorList>
            <person name="Taparia T."/>
            <person name="Krijger M."/>
            <person name="Haynes E."/>
            <person name="Elpinstone J.G."/>
            <person name="Noble R."/>
            <person name="Van Der Wolf J."/>
        </authorList>
    </citation>
    <scope>NUCLEOTIDE SEQUENCE [LARGE SCALE GENOMIC DNA]</scope>
    <source>
        <strain evidence="6 7">IPO3738</strain>
    </source>
</reference>
<dbReference type="Pfam" id="PF00294">
    <property type="entry name" value="PfkB"/>
    <property type="match status" value="1"/>
</dbReference>
<organism evidence="6 7">
    <name type="scientific">Pseudomonas gingeri</name>
    <dbReference type="NCBI Taxonomy" id="117681"/>
    <lineage>
        <taxon>Bacteria</taxon>
        <taxon>Pseudomonadati</taxon>
        <taxon>Pseudomonadota</taxon>
        <taxon>Gammaproteobacteria</taxon>
        <taxon>Pseudomonadales</taxon>
        <taxon>Pseudomonadaceae</taxon>
        <taxon>Pseudomonas</taxon>
    </lineage>
</organism>
<evidence type="ECO:0000256" key="1">
    <source>
        <dbReference type="ARBA" id="ARBA00010688"/>
    </source>
</evidence>
<dbReference type="GO" id="GO:0006796">
    <property type="term" value="P:phosphate-containing compound metabolic process"/>
    <property type="evidence" value="ECO:0007669"/>
    <property type="project" value="UniProtKB-ARBA"/>
</dbReference>
<dbReference type="InterPro" id="IPR002139">
    <property type="entry name" value="Ribo/fructo_kinase"/>
</dbReference>
<name>A0A7Y7Y4Z7_9PSED</name>
<feature type="domain" description="Carbohydrate kinase PfkB" evidence="5">
    <location>
        <begin position="22"/>
        <end position="306"/>
    </location>
</feature>
<evidence type="ECO:0000256" key="2">
    <source>
        <dbReference type="ARBA" id="ARBA00022679"/>
    </source>
</evidence>
<dbReference type="AlphaFoldDB" id="A0A7Y7Y4Z7"/>